<keyword evidence="2" id="KW-0812">Transmembrane</keyword>
<keyword evidence="2" id="KW-0472">Membrane</keyword>
<feature type="transmembrane region" description="Helical" evidence="2">
    <location>
        <begin position="147"/>
        <end position="170"/>
    </location>
</feature>
<dbReference type="KEGG" id="rtn:A6122_0128"/>
<name>A0A160KQ38_9MICO</name>
<dbReference type="EMBL" id="CP015515">
    <property type="protein sequence ID" value="AND15294.1"/>
    <property type="molecule type" value="Genomic_DNA"/>
</dbReference>
<feature type="region of interest" description="Disordered" evidence="1">
    <location>
        <begin position="1"/>
        <end position="107"/>
    </location>
</feature>
<feature type="compositionally biased region" description="Pro residues" evidence="1">
    <location>
        <begin position="89"/>
        <end position="106"/>
    </location>
</feature>
<dbReference type="STRING" id="33888.A6122_0128"/>
<dbReference type="OrthoDB" id="7359894at2"/>
<reference evidence="4 5" key="1">
    <citation type="submission" date="2016-05" db="EMBL/GenBank/DDBJ databases">
        <title>Complete genome sequence of Rathayibacter tritici NCPPB 1953.</title>
        <authorList>
            <person name="Park J."/>
            <person name="Lee H.-H."/>
            <person name="Lee S.-W."/>
            <person name="Seo Y.-S."/>
        </authorList>
    </citation>
    <scope>NUCLEOTIDE SEQUENCE [LARGE SCALE GENOMIC DNA]</scope>
    <source>
        <strain evidence="4 5">NCPPB 1953</strain>
    </source>
</reference>
<dbReference type="Proteomes" id="UP000077071">
    <property type="component" value="Chromosome"/>
</dbReference>
<feature type="transmembrane region" description="Helical" evidence="2">
    <location>
        <begin position="190"/>
        <end position="210"/>
    </location>
</feature>
<keyword evidence="2" id="KW-1133">Transmembrane helix</keyword>
<keyword evidence="5" id="KW-1185">Reference proteome</keyword>
<protein>
    <recommendedName>
        <fullName evidence="3">Phage shock protein PspC N-terminal domain-containing protein</fullName>
    </recommendedName>
</protein>
<feature type="region of interest" description="Disordered" evidence="1">
    <location>
        <begin position="258"/>
        <end position="300"/>
    </location>
</feature>
<feature type="region of interest" description="Disordered" evidence="1">
    <location>
        <begin position="555"/>
        <end position="585"/>
    </location>
</feature>
<feature type="compositionally biased region" description="Low complexity" evidence="1">
    <location>
        <begin position="558"/>
        <end position="585"/>
    </location>
</feature>
<organism evidence="4 5">
    <name type="scientific">Rathayibacter tritici</name>
    <dbReference type="NCBI Taxonomy" id="33888"/>
    <lineage>
        <taxon>Bacteria</taxon>
        <taxon>Bacillati</taxon>
        <taxon>Actinomycetota</taxon>
        <taxon>Actinomycetes</taxon>
        <taxon>Micrococcales</taxon>
        <taxon>Microbacteriaceae</taxon>
        <taxon>Rathayibacter</taxon>
    </lineage>
</organism>
<evidence type="ECO:0000259" key="3">
    <source>
        <dbReference type="Pfam" id="PF04024"/>
    </source>
</evidence>
<feature type="transmembrane region" description="Helical" evidence="2">
    <location>
        <begin position="411"/>
        <end position="431"/>
    </location>
</feature>
<dbReference type="PATRIC" id="fig|33888.3.peg.153"/>
<dbReference type="InterPro" id="IPR007168">
    <property type="entry name" value="Phageshock_PspC_N"/>
</dbReference>
<evidence type="ECO:0000313" key="4">
    <source>
        <dbReference type="EMBL" id="AND15294.1"/>
    </source>
</evidence>
<accession>A0A160KQ38</accession>
<sequence length="585" mass="59895">MVPGTVLTPASKQVGRVSGGLSGSDQGFPRWSGPPDARETRSMTGQSTTPPVAPEPDGTERHGTGTTPIGTDPAGEGTAGDSGSGSPQEPQPTGPSTPGPTDPPPVAENRFVLWLRGLDLARGPGWIGGVCAGIADRLGIDPLIVRGIVLVVAVLGGPALLLYAAAWLLLPDQDGALPVARLLRGSLDRVHAAIGALVLASMLPVAQGFWSLGSTYTGAVPWAPATGRTLWSLVVLGLIAAFVVWVVRRSRRSDDAAAAYPAEGPSATLPDAAASPAYPAPDPGLEDVRPSSPEAVAEWRERQEAWRAEREAFRAQQAASARETARARAEEARLAAAAVTAARLERQRLRRAANPRLGAGLTLLALGAAALTGALVSLTASGPTALVVGAASAALVLAVVIVLAGLLRRRAIALIALATVAVVTAACAAVLPTDRTLLPVLGSYGFSSAAPGRFATLAASDLQVTVVPGSEDTGEPLDLWVGYGRVSVTTREGTAVRLEATTEDTGLWVVDAGAVEAPREVRTDGGRQLWTQTFGDPDAEPFVVRIAQEGGSIRVYDSTPDATNDTATPTPGATPAATTESGAAR</sequence>
<dbReference type="Pfam" id="PF04024">
    <property type="entry name" value="PspC"/>
    <property type="match status" value="1"/>
</dbReference>
<dbReference type="AlphaFoldDB" id="A0A160KQ38"/>
<feature type="transmembrane region" description="Helical" evidence="2">
    <location>
        <begin position="357"/>
        <end position="378"/>
    </location>
</feature>
<feature type="domain" description="Phage shock protein PspC N-terminal" evidence="3">
    <location>
        <begin position="125"/>
        <end position="172"/>
    </location>
</feature>
<gene>
    <name evidence="4" type="ORF">A6122_0128</name>
</gene>
<proteinExistence type="predicted"/>
<evidence type="ECO:0000256" key="1">
    <source>
        <dbReference type="SAM" id="MobiDB-lite"/>
    </source>
</evidence>
<feature type="transmembrane region" description="Helical" evidence="2">
    <location>
        <begin position="230"/>
        <end position="247"/>
    </location>
</feature>
<evidence type="ECO:0000256" key="2">
    <source>
        <dbReference type="SAM" id="Phobius"/>
    </source>
</evidence>
<evidence type="ECO:0000313" key="5">
    <source>
        <dbReference type="Proteomes" id="UP000077071"/>
    </source>
</evidence>
<feature type="transmembrane region" description="Helical" evidence="2">
    <location>
        <begin position="384"/>
        <end position="404"/>
    </location>
</feature>